<dbReference type="Proteomes" id="UP001642487">
    <property type="component" value="Chromosome 11"/>
</dbReference>
<reference evidence="9 10" key="1">
    <citation type="submission" date="2024-03" db="EMBL/GenBank/DDBJ databases">
        <authorList>
            <person name="Gkanogiannis A."/>
            <person name="Becerra Lopez-Lavalle L."/>
        </authorList>
    </citation>
    <scope>NUCLEOTIDE SEQUENCE [LARGE SCALE GENOMIC DNA]</scope>
</reference>
<organism evidence="9 10">
    <name type="scientific">Citrullus colocynthis</name>
    <name type="common">colocynth</name>
    <dbReference type="NCBI Taxonomy" id="252529"/>
    <lineage>
        <taxon>Eukaryota</taxon>
        <taxon>Viridiplantae</taxon>
        <taxon>Streptophyta</taxon>
        <taxon>Embryophyta</taxon>
        <taxon>Tracheophyta</taxon>
        <taxon>Spermatophyta</taxon>
        <taxon>Magnoliopsida</taxon>
        <taxon>eudicotyledons</taxon>
        <taxon>Gunneridae</taxon>
        <taxon>Pentapetalae</taxon>
        <taxon>rosids</taxon>
        <taxon>fabids</taxon>
        <taxon>Cucurbitales</taxon>
        <taxon>Cucurbitaceae</taxon>
        <taxon>Benincaseae</taxon>
        <taxon>Citrullus</taxon>
    </lineage>
</organism>
<dbReference type="SUPFAM" id="SSF50630">
    <property type="entry name" value="Acid proteases"/>
    <property type="match status" value="1"/>
</dbReference>
<dbReference type="CDD" id="cd05476">
    <property type="entry name" value="pepsin_A_like_plant"/>
    <property type="match status" value="1"/>
</dbReference>
<name>A0ABP0XZK4_9ROSI</name>
<keyword evidence="4 6" id="KW-0378">Hydrolase</keyword>
<gene>
    <name evidence="9" type="ORF">CITCOLO1_LOCUS5336</name>
</gene>
<keyword evidence="10" id="KW-1185">Reference proteome</keyword>
<sequence length="431" mass="47124">MANCCFLLLLLLPVLHSQPAFSESSLKPRFHFDLTHVDATQNFTKFEMFRRGIERDKTRIQNFKKMTVNFEVRMPLVDQQGSYLMNLSFGTPPVSFSAIFDTGSDLIWTQCNPCLKCFGQPTPVYDPAQSSSFTNATRSTALCQALTNSSSSNGCEYSYGYGDGSFTIGYLAFETLTLGEANQQVSTPDIAFGCGIRNYVKGLTQGAGIVGFSRGPLSLLSQLHIRKFSYCLSPNGTGCLAFGSSSTSFDNTTNLAVKNTPLIQNPSNPSYYYLSLQGITVGQKFLPVPSSWFELNADGSGGMIIDSGTSITYITEDAFDVLKPVFTSQTNLPVINSASIGLDLCFELPSPNNSKLDVPDLIFHFEGLDLKLPVENYMVVNEEVGIVCLAMGAAGGLSIFGSMQHQNMLVLHDLKKKVISFIPTQCSRINY</sequence>
<dbReference type="PROSITE" id="PS51767">
    <property type="entry name" value="PEPTIDASE_A1"/>
    <property type="match status" value="1"/>
</dbReference>
<keyword evidence="3 6" id="KW-0064">Aspartyl protease</keyword>
<dbReference type="InterPro" id="IPR001969">
    <property type="entry name" value="Aspartic_peptidase_AS"/>
</dbReference>
<dbReference type="InterPro" id="IPR001461">
    <property type="entry name" value="Aspartic_peptidase_A1"/>
</dbReference>
<feature type="domain" description="Peptidase A1" evidence="8">
    <location>
        <begin position="83"/>
        <end position="422"/>
    </location>
</feature>
<dbReference type="PROSITE" id="PS00141">
    <property type="entry name" value="ASP_PROTEASE"/>
    <property type="match status" value="1"/>
</dbReference>
<evidence type="ECO:0000256" key="3">
    <source>
        <dbReference type="ARBA" id="ARBA00022750"/>
    </source>
</evidence>
<keyword evidence="7" id="KW-0732">Signal</keyword>
<evidence type="ECO:0000259" key="8">
    <source>
        <dbReference type="PROSITE" id="PS51767"/>
    </source>
</evidence>
<dbReference type="InterPro" id="IPR051708">
    <property type="entry name" value="Plant_Aspart_Prot_A1"/>
</dbReference>
<accession>A0ABP0XZK4</accession>
<feature type="chain" id="PRO_5046335095" description="Peptidase A1 domain-containing protein" evidence="7">
    <location>
        <begin position="18"/>
        <end position="431"/>
    </location>
</feature>
<evidence type="ECO:0000256" key="5">
    <source>
        <dbReference type="ARBA" id="ARBA00023180"/>
    </source>
</evidence>
<evidence type="ECO:0000313" key="10">
    <source>
        <dbReference type="Proteomes" id="UP001642487"/>
    </source>
</evidence>
<dbReference type="EMBL" id="OZ021745">
    <property type="protein sequence ID" value="CAK9313608.1"/>
    <property type="molecule type" value="Genomic_DNA"/>
</dbReference>
<dbReference type="Pfam" id="PF14541">
    <property type="entry name" value="TAXi_C"/>
    <property type="match status" value="1"/>
</dbReference>
<evidence type="ECO:0000256" key="6">
    <source>
        <dbReference type="RuleBase" id="RU000454"/>
    </source>
</evidence>
<dbReference type="Gene3D" id="2.40.70.10">
    <property type="entry name" value="Acid Proteases"/>
    <property type="match status" value="2"/>
</dbReference>
<protein>
    <recommendedName>
        <fullName evidence="8">Peptidase A1 domain-containing protein</fullName>
    </recommendedName>
</protein>
<evidence type="ECO:0000256" key="4">
    <source>
        <dbReference type="ARBA" id="ARBA00022801"/>
    </source>
</evidence>
<evidence type="ECO:0000256" key="1">
    <source>
        <dbReference type="ARBA" id="ARBA00007447"/>
    </source>
</evidence>
<evidence type="ECO:0000313" key="9">
    <source>
        <dbReference type="EMBL" id="CAK9313608.1"/>
    </source>
</evidence>
<dbReference type="InterPro" id="IPR034161">
    <property type="entry name" value="Pepsin-like_plant"/>
</dbReference>
<dbReference type="InterPro" id="IPR021109">
    <property type="entry name" value="Peptidase_aspartic_dom_sf"/>
</dbReference>
<evidence type="ECO:0000256" key="2">
    <source>
        <dbReference type="ARBA" id="ARBA00022670"/>
    </source>
</evidence>
<dbReference type="InterPro" id="IPR032861">
    <property type="entry name" value="TAXi_N"/>
</dbReference>
<dbReference type="PRINTS" id="PR00792">
    <property type="entry name" value="PEPSIN"/>
</dbReference>
<dbReference type="InterPro" id="IPR032799">
    <property type="entry name" value="TAXi_C"/>
</dbReference>
<dbReference type="PANTHER" id="PTHR47967">
    <property type="entry name" value="OS07G0603500 PROTEIN-RELATED"/>
    <property type="match status" value="1"/>
</dbReference>
<evidence type="ECO:0000256" key="7">
    <source>
        <dbReference type="SAM" id="SignalP"/>
    </source>
</evidence>
<dbReference type="PANTHER" id="PTHR47967:SF130">
    <property type="entry name" value="ASPARTIC PROTEINASE NEPENTHESIN-1-LIKE"/>
    <property type="match status" value="1"/>
</dbReference>
<dbReference type="Pfam" id="PF14543">
    <property type="entry name" value="TAXi_N"/>
    <property type="match status" value="1"/>
</dbReference>
<proteinExistence type="inferred from homology"/>
<keyword evidence="2 6" id="KW-0645">Protease</keyword>
<dbReference type="InterPro" id="IPR033121">
    <property type="entry name" value="PEPTIDASE_A1"/>
</dbReference>
<feature type="signal peptide" evidence="7">
    <location>
        <begin position="1"/>
        <end position="17"/>
    </location>
</feature>
<comment type="similarity">
    <text evidence="1 6">Belongs to the peptidase A1 family.</text>
</comment>
<keyword evidence="5" id="KW-0325">Glycoprotein</keyword>